<sequence>MQTFASISGLSANLLKSHCFFNNCDSALVEWFNSAYQIPHGRLPIQFLGVPFISKQLCIGDCMPLIEGITNRINCWTTLLLSLAGRVQLLKSVLYAMFSFWTRHFILPKGVHHHLQSLFTRFLWKGNTTSIGGAKVAWEDLCLPIEEGGWAFQILWI</sequence>
<evidence type="ECO:0008006" key="3">
    <source>
        <dbReference type="Google" id="ProtNLM"/>
    </source>
</evidence>
<dbReference type="Proteomes" id="UP000077755">
    <property type="component" value="Chromosome 4"/>
</dbReference>
<dbReference type="PANTHER" id="PTHR33116:SF78">
    <property type="entry name" value="OS12G0587133 PROTEIN"/>
    <property type="match status" value="1"/>
</dbReference>
<dbReference type="AlphaFoldDB" id="A0AAF0WW73"/>
<name>A0AAF0WW73_DAUCS</name>
<dbReference type="EMBL" id="CP093346">
    <property type="protein sequence ID" value="WOG95320.1"/>
    <property type="molecule type" value="Genomic_DNA"/>
</dbReference>
<organism evidence="1 2">
    <name type="scientific">Daucus carota subsp. sativus</name>
    <name type="common">Carrot</name>
    <dbReference type="NCBI Taxonomy" id="79200"/>
    <lineage>
        <taxon>Eukaryota</taxon>
        <taxon>Viridiplantae</taxon>
        <taxon>Streptophyta</taxon>
        <taxon>Embryophyta</taxon>
        <taxon>Tracheophyta</taxon>
        <taxon>Spermatophyta</taxon>
        <taxon>Magnoliopsida</taxon>
        <taxon>eudicotyledons</taxon>
        <taxon>Gunneridae</taxon>
        <taxon>Pentapetalae</taxon>
        <taxon>asterids</taxon>
        <taxon>campanulids</taxon>
        <taxon>Apiales</taxon>
        <taxon>Apiaceae</taxon>
        <taxon>Apioideae</taxon>
        <taxon>Scandiceae</taxon>
        <taxon>Daucinae</taxon>
        <taxon>Daucus</taxon>
        <taxon>Daucus sect. Daucus</taxon>
    </lineage>
</organism>
<evidence type="ECO:0000313" key="2">
    <source>
        <dbReference type="Proteomes" id="UP000077755"/>
    </source>
</evidence>
<gene>
    <name evidence="1" type="ORF">DCAR_0414635</name>
</gene>
<reference evidence="1" key="2">
    <citation type="submission" date="2022-03" db="EMBL/GenBank/DDBJ databases">
        <title>Draft title - Genomic analysis of global carrot germplasm unveils the trajectory of domestication and the origin of high carotenoid orange carrot.</title>
        <authorList>
            <person name="Iorizzo M."/>
            <person name="Ellison S."/>
            <person name="Senalik D."/>
            <person name="Macko-Podgorni A."/>
            <person name="Grzebelus D."/>
            <person name="Bostan H."/>
            <person name="Rolling W."/>
            <person name="Curaba J."/>
            <person name="Simon P."/>
        </authorList>
    </citation>
    <scope>NUCLEOTIDE SEQUENCE</scope>
    <source>
        <tissue evidence="1">Leaf</tissue>
    </source>
</reference>
<accession>A0AAF0WW73</accession>
<proteinExistence type="predicted"/>
<evidence type="ECO:0000313" key="1">
    <source>
        <dbReference type="EMBL" id="WOG95320.1"/>
    </source>
</evidence>
<dbReference type="PANTHER" id="PTHR33116">
    <property type="entry name" value="REVERSE TRANSCRIPTASE ZINC-BINDING DOMAIN-CONTAINING PROTEIN-RELATED-RELATED"/>
    <property type="match status" value="1"/>
</dbReference>
<protein>
    <recommendedName>
        <fullName evidence="3">Reverse transcriptase zinc-binding domain-containing protein</fullName>
    </recommendedName>
</protein>
<reference evidence="1" key="1">
    <citation type="journal article" date="2016" name="Nat. Genet.">
        <title>A high-quality carrot genome assembly provides new insights into carotenoid accumulation and asterid genome evolution.</title>
        <authorList>
            <person name="Iorizzo M."/>
            <person name="Ellison S."/>
            <person name="Senalik D."/>
            <person name="Zeng P."/>
            <person name="Satapoomin P."/>
            <person name="Huang J."/>
            <person name="Bowman M."/>
            <person name="Iovene M."/>
            <person name="Sanseverino W."/>
            <person name="Cavagnaro P."/>
            <person name="Yildiz M."/>
            <person name="Macko-Podgorni A."/>
            <person name="Moranska E."/>
            <person name="Grzebelus E."/>
            <person name="Grzebelus D."/>
            <person name="Ashrafi H."/>
            <person name="Zheng Z."/>
            <person name="Cheng S."/>
            <person name="Spooner D."/>
            <person name="Van Deynze A."/>
            <person name="Simon P."/>
        </authorList>
    </citation>
    <scope>NUCLEOTIDE SEQUENCE</scope>
    <source>
        <tissue evidence="1">Leaf</tissue>
    </source>
</reference>
<keyword evidence="2" id="KW-1185">Reference proteome</keyword>